<dbReference type="PANTHER" id="PTHR35011:SF5">
    <property type="entry name" value="SIALIC ACID TRAP TRANSPORTER SMALL PERMEASE PROTEIN SIAQ"/>
    <property type="match status" value="1"/>
</dbReference>
<keyword evidence="12" id="KW-1185">Reference proteome</keyword>
<proteinExistence type="inferred from homology"/>
<keyword evidence="4" id="KW-0997">Cell inner membrane</keyword>
<evidence type="ECO:0000256" key="1">
    <source>
        <dbReference type="ARBA" id="ARBA00004429"/>
    </source>
</evidence>
<dbReference type="OrthoDB" id="45144at2"/>
<keyword evidence="7 9" id="KW-0472">Membrane</keyword>
<evidence type="ECO:0000256" key="3">
    <source>
        <dbReference type="ARBA" id="ARBA00022475"/>
    </source>
</evidence>
<feature type="transmembrane region" description="Helical" evidence="9">
    <location>
        <begin position="51"/>
        <end position="72"/>
    </location>
</feature>
<dbReference type="RefSeq" id="WP_089285025.1">
    <property type="nucleotide sequence ID" value="NZ_FZOJ01000036.1"/>
</dbReference>
<evidence type="ECO:0000313" key="11">
    <source>
        <dbReference type="EMBL" id="SNT06081.1"/>
    </source>
</evidence>
<dbReference type="EMBL" id="FZOJ01000036">
    <property type="protein sequence ID" value="SNT06081.1"/>
    <property type="molecule type" value="Genomic_DNA"/>
</dbReference>
<dbReference type="GO" id="GO:0015740">
    <property type="term" value="P:C4-dicarboxylate transport"/>
    <property type="evidence" value="ECO:0007669"/>
    <property type="project" value="TreeGrafter"/>
</dbReference>
<evidence type="ECO:0000256" key="9">
    <source>
        <dbReference type="SAM" id="Phobius"/>
    </source>
</evidence>
<name>A0A239JJL6_9FIRM</name>
<reference evidence="11 12" key="1">
    <citation type="submission" date="2017-06" db="EMBL/GenBank/DDBJ databases">
        <authorList>
            <person name="Kim H.J."/>
            <person name="Triplett B.A."/>
        </authorList>
    </citation>
    <scope>NUCLEOTIDE SEQUENCE [LARGE SCALE GENOMIC DNA]</scope>
    <source>
        <strain evidence="11 12">SCA</strain>
    </source>
</reference>
<keyword evidence="6 9" id="KW-1133">Transmembrane helix</keyword>
<evidence type="ECO:0000256" key="2">
    <source>
        <dbReference type="ARBA" id="ARBA00022448"/>
    </source>
</evidence>
<evidence type="ECO:0000256" key="8">
    <source>
        <dbReference type="ARBA" id="ARBA00038436"/>
    </source>
</evidence>
<evidence type="ECO:0000256" key="7">
    <source>
        <dbReference type="ARBA" id="ARBA00023136"/>
    </source>
</evidence>
<dbReference type="PANTHER" id="PTHR35011">
    <property type="entry name" value="2,3-DIKETO-L-GULONATE TRAP TRANSPORTER SMALL PERMEASE PROTEIN YIAM"/>
    <property type="match status" value="1"/>
</dbReference>
<evidence type="ECO:0000256" key="6">
    <source>
        <dbReference type="ARBA" id="ARBA00022989"/>
    </source>
</evidence>
<evidence type="ECO:0000313" key="12">
    <source>
        <dbReference type="Proteomes" id="UP000198304"/>
    </source>
</evidence>
<accession>A0A239JJL6</accession>
<evidence type="ECO:0000256" key="5">
    <source>
        <dbReference type="ARBA" id="ARBA00022692"/>
    </source>
</evidence>
<dbReference type="GO" id="GO:0005886">
    <property type="term" value="C:plasma membrane"/>
    <property type="evidence" value="ECO:0007669"/>
    <property type="project" value="UniProtKB-SubCell"/>
</dbReference>
<dbReference type="GO" id="GO:0022857">
    <property type="term" value="F:transmembrane transporter activity"/>
    <property type="evidence" value="ECO:0007669"/>
    <property type="project" value="TreeGrafter"/>
</dbReference>
<keyword evidence="3" id="KW-1003">Cell membrane</keyword>
<evidence type="ECO:0000256" key="4">
    <source>
        <dbReference type="ARBA" id="ARBA00022519"/>
    </source>
</evidence>
<dbReference type="InterPro" id="IPR007387">
    <property type="entry name" value="TRAP_DctQ"/>
</dbReference>
<keyword evidence="5 9" id="KW-0812">Transmembrane</keyword>
<feature type="domain" description="Tripartite ATP-independent periplasmic transporters DctQ component" evidence="10">
    <location>
        <begin position="23"/>
        <end position="145"/>
    </location>
</feature>
<feature type="transmembrane region" description="Helical" evidence="9">
    <location>
        <begin position="127"/>
        <end position="152"/>
    </location>
</feature>
<gene>
    <name evidence="11" type="ORF">SAMN05446037_103631</name>
</gene>
<organism evidence="11 12">
    <name type="scientific">Anaerovirgula multivorans</name>
    <dbReference type="NCBI Taxonomy" id="312168"/>
    <lineage>
        <taxon>Bacteria</taxon>
        <taxon>Bacillati</taxon>
        <taxon>Bacillota</taxon>
        <taxon>Clostridia</taxon>
        <taxon>Peptostreptococcales</taxon>
        <taxon>Natronincolaceae</taxon>
        <taxon>Anaerovirgula</taxon>
    </lineage>
</organism>
<dbReference type="Pfam" id="PF04290">
    <property type="entry name" value="DctQ"/>
    <property type="match status" value="1"/>
</dbReference>
<keyword evidence="2" id="KW-0813">Transport</keyword>
<sequence>MKIKSLITKVLDILTVITFIALISVVVLQVLGRTPLLPKAFHWTEEVTRMLFLFLISVASISAVLHNEFVSVDLFTSRLQGKVLLIYNTIIHFVLGIFLLYLIPAGIKFMNLGARQLSPGLRVNMKYVHSLILLSLAGMALAHIYMGTNNLISLKNRNKERRFNND</sequence>
<dbReference type="AlphaFoldDB" id="A0A239JJL6"/>
<evidence type="ECO:0000259" key="10">
    <source>
        <dbReference type="Pfam" id="PF04290"/>
    </source>
</evidence>
<dbReference type="Proteomes" id="UP000198304">
    <property type="component" value="Unassembled WGS sequence"/>
</dbReference>
<feature type="transmembrane region" description="Helical" evidence="9">
    <location>
        <begin position="12"/>
        <end position="31"/>
    </location>
</feature>
<comment type="subcellular location">
    <subcellularLocation>
        <location evidence="1">Cell inner membrane</location>
        <topology evidence="1">Multi-pass membrane protein</topology>
    </subcellularLocation>
</comment>
<comment type="similarity">
    <text evidence="8">Belongs to the TRAP transporter small permease family.</text>
</comment>
<protein>
    <submittedName>
        <fullName evidence="11">TRAP-type C4-dicarboxylate transport system, small permease component</fullName>
    </submittedName>
</protein>
<feature type="transmembrane region" description="Helical" evidence="9">
    <location>
        <begin position="84"/>
        <end position="107"/>
    </location>
</feature>
<dbReference type="InterPro" id="IPR055348">
    <property type="entry name" value="DctQ"/>
</dbReference>